<reference evidence="3" key="1">
    <citation type="submission" date="2016-05" db="EMBL/GenBank/DDBJ databases">
        <authorList>
            <person name="Lavstsen T."/>
            <person name="Jespersen J.S."/>
        </authorList>
    </citation>
    <scope>NUCLEOTIDE SEQUENCE</scope>
    <source>
        <tissue evidence="3">Brain</tissue>
    </source>
</reference>
<gene>
    <name evidence="3" type="primary">SIVA1</name>
</gene>
<dbReference type="PANTHER" id="PTHR14365">
    <property type="entry name" value="APOPTOSIS REGULATORY PROTEIN SIVA"/>
    <property type="match status" value="1"/>
</dbReference>
<dbReference type="GO" id="GO:0005634">
    <property type="term" value="C:nucleus"/>
    <property type="evidence" value="ECO:0007669"/>
    <property type="project" value="UniProtKB-SubCell"/>
</dbReference>
<dbReference type="Pfam" id="PF05458">
    <property type="entry name" value="Siva"/>
    <property type="match status" value="1"/>
</dbReference>
<dbReference type="InterPro" id="IPR022773">
    <property type="entry name" value="Siva"/>
</dbReference>
<comment type="cofactor">
    <cofactor evidence="1">
        <name>Zn(2+)</name>
        <dbReference type="ChEBI" id="CHEBI:29105"/>
    </cofactor>
</comment>
<keyword evidence="1" id="KW-0479">Metal-binding</keyword>
<keyword evidence="1" id="KW-0053">Apoptosis</keyword>
<comment type="subcellular location">
    <subcellularLocation>
        <location evidence="1">Cytoplasm</location>
    </subcellularLocation>
    <subcellularLocation>
        <location evidence="1">Nucleus</location>
    </subcellularLocation>
</comment>
<protein>
    <recommendedName>
        <fullName evidence="1">Apoptosis regulatory protein Siva</fullName>
    </recommendedName>
</protein>
<keyword evidence="1" id="KW-0539">Nucleus</keyword>
<dbReference type="GO" id="GO:0005175">
    <property type="term" value="F:CD27 receptor binding"/>
    <property type="evidence" value="ECO:0007669"/>
    <property type="project" value="TreeGrafter"/>
</dbReference>
<feature type="modified residue" description="Phosphotyrosine; by ABL2" evidence="2">
    <location>
        <position position="35"/>
    </location>
</feature>
<dbReference type="GO" id="GO:0005737">
    <property type="term" value="C:cytoplasm"/>
    <property type="evidence" value="ECO:0007669"/>
    <property type="project" value="UniProtKB-SubCell"/>
</dbReference>
<dbReference type="PANTHER" id="PTHR14365:SF1">
    <property type="entry name" value="APOPTOSIS REGULATORY PROTEIN SIVA"/>
    <property type="match status" value="1"/>
</dbReference>
<dbReference type="PIRSF" id="PIRSF038096">
    <property type="entry name" value="Siva_cd27_bd"/>
    <property type="match status" value="1"/>
</dbReference>
<keyword evidence="1" id="KW-0963">Cytoplasm</keyword>
<evidence type="ECO:0000256" key="1">
    <source>
        <dbReference type="PIRNR" id="PIRNR038096"/>
    </source>
</evidence>
<reference evidence="3" key="2">
    <citation type="submission" date="2016-06" db="EMBL/GenBank/DDBJ databases">
        <title>The genome of a short-lived fish provides insights into sex chromosome evolution and the genetic control of aging.</title>
        <authorList>
            <person name="Reichwald K."/>
            <person name="Felder M."/>
            <person name="Petzold A."/>
            <person name="Koch P."/>
            <person name="Groth M."/>
            <person name="Platzer M."/>
        </authorList>
    </citation>
    <scope>NUCLEOTIDE SEQUENCE</scope>
    <source>
        <tissue evidence="3">Brain</tissue>
    </source>
</reference>
<evidence type="ECO:0000313" key="3">
    <source>
        <dbReference type="EMBL" id="SBP15538.1"/>
    </source>
</evidence>
<comment type="PTM">
    <text evidence="2">Phosphorylated by ABL2/ARG in response to oxidative stress.</text>
</comment>
<comment type="function">
    <text evidence="1">Induces CD27-mediated apoptosis. Inhibits BCL2L1 isoform Bcl-x(L) anti-apoptotic activity. Inhibits activation of NF-kappa-B and promotes T-cell receptor-mediated apoptosis.</text>
</comment>
<evidence type="ECO:0000256" key="2">
    <source>
        <dbReference type="PIRSR" id="PIRSR038096-1"/>
    </source>
</evidence>
<accession>A0A1A7XC53</accession>
<proteinExistence type="predicted"/>
<dbReference type="EMBL" id="HADX01007360">
    <property type="protein sequence ID" value="SBP29592.1"/>
    <property type="molecule type" value="Transcribed_RNA"/>
</dbReference>
<dbReference type="GO" id="GO:0097191">
    <property type="term" value="P:extrinsic apoptotic signaling pathway"/>
    <property type="evidence" value="ECO:0007669"/>
    <property type="project" value="TreeGrafter"/>
</dbReference>
<dbReference type="EMBL" id="HADW01014138">
    <property type="protein sequence ID" value="SBP15538.1"/>
    <property type="molecule type" value="Transcribed_RNA"/>
</dbReference>
<name>A0A1A7XC53_9TELE</name>
<organism evidence="3">
    <name type="scientific">Iconisemion striatum</name>
    <dbReference type="NCBI Taxonomy" id="60296"/>
    <lineage>
        <taxon>Eukaryota</taxon>
        <taxon>Metazoa</taxon>
        <taxon>Chordata</taxon>
        <taxon>Craniata</taxon>
        <taxon>Vertebrata</taxon>
        <taxon>Euteleostomi</taxon>
        <taxon>Actinopterygii</taxon>
        <taxon>Neopterygii</taxon>
        <taxon>Teleostei</taxon>
        <taxon>Neoteleostei</taxon>
        <taxon>Acanthomorphata</taxon>
        <taxon>Ovalentaria</taxon>
        <taxon>Atherinomorphae</taxon>
        <taxon>Cyprinodontiformes</taxon>
        <taxon>Nothobranchiidae</taxon>
        <taxon>Iconisemion</taxon>
    </lineage>
</organism>
<dbReference type="AlphaFoldDB" id="A0A1A7XC53"/>
<sequence>MPKRTCPFPETFSSQYKIHIGQQELNKYGVNGNKYRQEIYEKTKNLLFNGAKVVMDKIWTGEEKCADSQPSGHPSACSQTLLRGQTLIGQDGRLTKTSAAQGAPAASTACCVCQKNQGSRASCSQCDRLVCSSCTRQCSSCSSYCCSVCTITDYSGRYDEVLCCSCSP</sequence>
<dbReference type="GO" id="GO:0046872">
    <property type="term" value="F:metal ion binding"/>
    <property type="evidence" value="ECO:0007669"/>
    <property type="project" value="UniProtKB-KW"/>
</dbReference>